<gene>
    <name evidence="1" type="ORF">N7335_02040</name>
</gene>
<evidence type="ECO:0000313" key="1">
    <source>
        <dbReference type="EMBL" id="MDH0145167.1"/>
    </source>
</evidence>
<evidence type="ECO:0000313" key="2">
    <source>
        <dbReference type="Proteomes" id="UP001158076"/>
    </source>
</evidence>
<accession>A0AA42KQ52</accession>
<dbReference type="Proteomes" id="UP001158076">
    <property type="component" value="Unassembled WGS sequence"/>
</dbReference>
<comment type="caution">
    <text evidence="1">The sequence shown here is derived from an EMBL/GenBank/DDBJ whole genome shotgun (WGS) entry which is preliminary data.</text>
</comment>
<name>A0AA42KQ52_STUST</name>
<dbReference type="RefSeq" id="WP_279647944.1">
    <property type="nucleotide sequence ID" value="NZ_JAODZE010000001.1"/>
</dbReference>
<sequence length="111" mass="13437">MKVRLSSCFLWTYRAVTESKRAQINEFCELLLELFKCDIFDNYLEIRFEFFRVPFNNVYVHVGFKTPGHSFEQFISLKDVTLIIDTIIEHTKDEEIERKYRKKKLELEMSV</sequence>
<organism evidence="1 2">
    <name type="scientific">Stutzerimonas stutzeri</name>
    <name type="common">Pseudomonas stutzeri</name>
    <dbReference type="NCBI Taxonomy" id="316"/>
    <lineage>
        <taxon>Bacteria</taxon>
        <taxon>Pseudomonadati</taxon>
        <taxon>Pseudomonadota</taxon>
        <taxon>Gammaproteobacteria</taxon>
        <taxon>Pseudomonadales</taxon>
        <taxon>Pseudomonadaceae</taxon>
        <taxon>Stutzerimonas</taxon>
    </lineage>
</organism>
<proteinExistence type="predicted"/>
<protein>
    <submittedName>
        <fullName evidence="1">Uncharacterized protein</fullName>
    </submittedName>
</protein>
<dbReference type="EMBL" id="JAODZE010000001">
    <property type="protein sequence ID" value="MDH0145167.1"/>
    <property type="molecule type" value="Genomic_DNA"/>
</dbReference>
<reference evidence="1" key="1">
    <citation type="submission" date="2022-09" db="EMBL/GenBank/DDBJ databases">
        <title>Intensive care unit water sources are persistently colonized with multi-drug resistant bacteria and are the site of extensive horizontal gene transfer of antibiotic resistance genes.</title>
        <authorList>
            <person name="Diorio-Toth L."/>
        </authorList>
    </citation>
    <scope>NUCLEOTIDE SEQUENCE</scope>
    <source>
        <strain evidence="1">GD04147</strain>
    </source>
</reference>
<dbReference type="AlphaFoldDB" id="A0AA42KQ52"/>